<keyword evidence="3" id="KW-1185">Reference proteome</keyword>
<dbReference type="EMBL" id="QLTT01000014">
    <property type="protein sequence ID" value="RAS59403.1"/>
    <property type="molecule type" value="Genomic_DNA"/>
</dbReference>
<reference evidence="2 3" key="1">
    <citation type="submission" date="2018-06" db="EMBL/GenBank/DDBJ databases">
        <title>Genomic Encyclopedia of Type Strains, Phase IV (KMG-IV): sequencing the most valuable type-strain genomes for metagenomic binning, comparative biology and taxonomic classification.</title>
        <authorList>
            <person name="Goeker M."/>
        </authorList>
    </citation>
    <scope>NUCLEOTIDE SEQUENCE [LARGE SCALE GENOMIC DNA]</scope>
    <source>
        <strain evidence="2 3">DSM 45479</strain>
    </source>
</reference>
<proteinExistence type="predicted"/>
<evidence type="ECO:0008006" key="4">
    <source>
        <dbReference type="Google" id="ProtNLM"/>
    </source>
</evidence>
<feature type="region of interest" description="Disordered" evidence="1">
    <location>
        <begin position="105"/>
        <end position="165"/>
    </location>
</feature>
<protein>
    <recommendedName>
        <fullName evidence="4">MarR family transcriptional regulator</fullName>
    </recommendedName>
</protein>
<accession>A0ABX9DXX1</accession>
<evidence type="ECO:0000313" key="3">
    <source>
        <dbReference type="Proteomes" id="UP000248714"/>
    </source>
</evidence>
<evidence type="ECO:0000313" key="2">
    <source>
        <dbReference type="EMBL" id="RAS59403.1"/>
    </source>
</evidence>
<organism evidence="2 3">
    <name type="scientific">Lentzea atacamensis</name>
    <dbReference type="NCBI Taxonomy" id="531938"/>
    <lineage>
        <taxon>Bacteria</taxon>
        <taxon>Bacillati</taxon>
        <taxon>Actinomycetota</taxon>
        <taxon>Actinomycetes</taxon>
        <taxon>Pseudonocardiales</taxon>
        <taxon>Pseudonocardiaceae</taxon>
        <taxon>Lentzea</taxon>
    </lineage>
</organism>
<name>A0ABX9DXX1_9PSEU</name>
<sequence>MLKPAQRELLRAVQEGKVAWRHHLRAGWAIRRTDVRSTGPGGGLGRRVTQAIERLAAGGLVATVPAPSGCGPDVPITITEPGRALLDLANLPLLALTTAAAAPTLPMARDGREPFPAGDEGDAPSGALLDLTDDEPDHPEMQGWWQRQGHQWIPVDPPADDEDRS</sequence>
<gene>
    <name evidence="2" type="ORF">C8D87_11415</name>
</gene>
<comment type="caution">
    <text evidence="2">The sequence shown here is derived from an EMBL/GenBank/DDBJ whole genome shotgun (WGS) entry which is preliminary data.</text>
</comment>
<evidence type="ECO:0000256" key="1">
    <source>
        <dbReference type="SAM" id="MobiDB-lite"/>
    </source>
</evidence>
<dbReference type="Proteomes" id="UP000248714">
    <property type="component" value="Unassembled WGS sequence"/>
</dbReference>
<dbReference type="RefSeq" id="WP_146772034.1">
    <property type="nucleotide sequence ID" value="NZ_QLTT01000014.1"/>
</dbReference>